<comment type="caution">
    <text evidence="1">The sequence shown here is derived from an EMBL/GenBank/DDBJ whole genome shotgun (WGS) entry which is preliminary data.</text>
</comment>
<gene>
    <name evidence="1" type="ORF">GCM10009744_62750</name>
</gene>
<protein>
    <submittedName>
        <fullName evidence="1">Uncharacterized protein</fullName>
    </submittedName>
</protein>
<dbReference type="Proteomes" id="UP001501319">
    <property type="component" value="Unassembled WGS sequence"/>
</dbReference>
<reference evidence="1 2" key="1">
    <citation type="journal article" date="2019" name="Int. J. Syst. Evol. Microbiol.">
        <title>The Global Catalogue of Microorganisms (GCM) 10K type strain sequencing project: providing services to taxonomists for standard genome sequencing and annotation.</title>
        <authorList>
            <consortium name="The Broad Institute Genomics Platform"/>
            <consortium name="The Broad Institute Genome Sequencing Center for Infectious Disease"/>
            <person name="Wu L."/>
            <person name="Ma J."/>
        </authorList>
    </citation>
    <scope>NUCLEOTIDE SEQUENCE [LARGE SCALE GENOMIC DNA]</scope>
    <source>
        <strain evidence="1 2">JCM 14306</strain>
    </source>
</reference>
<evidence type="ECO:0000313" key="2">
    <source>
        <dbReference type="Proteomes" id="UP001501319"/>
    </source>
</evidence>
<evidence type="ECO:0000313" key="1">
    <source>
        <dbReference type="EMBL" id="GAA1660538.1"/>
    </source>
</evidence>
<sequence>MYDASFPMLDRADGTGMLFAMKVNSYATDYTITKVPDQTSDTPAAELKRKDKPFEVTVKVRDHRLRRARIFR</sequence>
<proteinExistence type="predicted"/>
<keyword evidence="2" id="KW-1185">Reference proteome</keyword>
<dbReference type="RefSeq" id="WP_344116455.1">
    <property type="nucleotide sequence ID" value="NZ_BAAANE010000015.1"/>
</dbReference>
<name>A0ABN2FVM3_9ACTN</name>
<organism evidence="1 2">
    <name type="scientific">Kribbella alba</name>
    <dbReference type="NCBI Taxonomy" id="190197"/>
    <lineage>
        <taxon>Bacteria</taxon>
        <taxon>Bacillati</taxon>
        <taxon>Actinomycetota</taxon>
        <taxon>Actinomycetes</taxon>
        <taxon>Propionibacteriales</taxon>
        <taxon>Kribbellaceae</taxon>
        <taxon>Kribbella</taxon>
    </lineage>
</organism>
<dbReference type="EMBL" id="BAAANE010000015">
    <property type="protein sequence ID" value="GAA1660538.1"/>
    <property type="molecule type" value="Genomic_DNA"/>
</dbReference>
<accession>A0ABN2FVM3</accession>